<name>A0A8T2R713_CERRI</name>
<dbReference type="OrthoDB" id="9984778at2759"/>
<dbReference type="SUPFAM" id="SSF57850">
    <property type="entry name" value="RING/U-box"/>
    <property type="match status" value="1"/>
</dbReference>
<dbReference type="Pfam" id="PF13639">
    <property type="entry name" value="zf-RING_2"/>
    <property type="match status" value="1"/>
</dbReference>
<evidence type="ECO:0000313" key="5">
    <source>
        <dbReference type="Proteomes" id="UP000825935"/>
    </source>
</evidence>
<keyword evidence="1" id="KW-0479">Metal-binding</keyword>
<protein>
    <recommendedName>
        <fullName evidence="3">RING-type domain-containing protein</fullName>
    </recommendedName>
</protein>
<dbReference type="InterPro" id="IPR043312">
    <property type="entry name" value="AtBBR-like"/>
</dbReference>
<accession>A0A8T2R713</accession>
<keyword evidence="1" id="KW-0863">Zinc-finger</keyword>
<feature type="domain" description="RING-type" evidence="3">
    <location>
        <begin position="121"/>
        <end position="162"/>
    </location>
</feature>
<dbReference type="PROSITE" id="PS50089">
    <property type="entry name" value="ZF_RING_2"/>
    <property type="match status" value="1"/>
</dbReference>
<dbReference type="Proteomes" id="UP000825935">
    <property type="component" value="Chromosome 29"/>
</dbReference>
<organism evidence="4 5">
    <name type="scientific">Ceratopteris richardii</name>
    <name type="common">Triangle waterfern</name>
    <dbReference type="NCBI Taxonomy" id="49495"/>
    <lineage>
        <taxon>Eukaryota</taxon>
        <taxon>Viridiplantae</taxon>
        <taxon>Streptophyta</taxon>
        <taxon>Embryophyta</taxon>
        <taxon>Tracheophyta</taxon>
        <taxon>Polypodiopsida</taxon>
        <taxon>Polypodiidae</taxon>
        <taxon>Polypodiales</taxon>
        <taxon>Pteridineae</taxon>
        <taxon>Pteridaceae</taxon>
        <taxon>Parkerioideae</taxon>
        <taxon>Ceratopteris</taxon>
    </lineage>
</organism>
<dbReference type="OMA" id="VACIREW"/>
<evidence type="ECO:0000256" key="1">
    <source>
        <dbReference type="PROSITE-ProRule" id="PRU00175"/>
    </source>
</evidence>
<dbReference type="Gene3D" id="3.30.40.10">
    <property type="entry name" value="Zinc/RING finger domain, C3HC4 (zinc finger)"/>
    <property type="match status" value="1"/>
</dbReference>
<dbReference type="InterPro" id="IPR013083">
    <property type="entry name" value="Znf_RING/FYVE/PHD"/>
</dbReference>
<dbReference type="SMART" id="SM00184">
    <property type="entry name" value="RING"/>
    <property type="match status" value="1"/>
</dbReference>
<dbReference type="EMBL" id="CM035434">
    <property type="protein sequence ID" value="KAH7291498.1"/>
    <property type="molecule type" value="Genomic_DNA"/>
</dbReference>
<proteinExistence type="predicted"/>
<evidence type="ECO:0000259" key="3">
    <source>
        <dbReference type="PROSITE" id="PS50089"/>
    </source>
</evidence>
<gene>
    <name evidence="4" type="ORF">KP509_29G019500</name>
</gene>
<dbReference type="AlphaFoldDB" id="A0A8T2R713"/>
<sequence length="167" mass="18716">MADDPTPSSSASKSMPAQPQYVVDIDLNAPPPDQDPLESENYAAQMRDARMMEYETSGDENSDDSDEDEEFLDVDNMSYEELLALGERIGKQSRGLHPDIISALPCAIFVQKVEESESIICVICRYDIKDGESFLTLPCKHLYHSECIKSWLHVQKNCPICNAEVIP</sequence>
<evidence type="ECO:0000313" key="4">
    <source>
        <dbReference type="EMBL" id="KAH7291498.1"/>
    </source>
</evidence>
<dbReference type="PANTHER" id="PTHR47530">
    <property type="entry name" value="E3 UBIQUITIN LIGASE BIG BROTHER-RELATED"/>
    <property type="match status" value="1"/>
</dbReference>
<dbReference type="InterPro" id="IPR001841">
    <property type="entry name" value="Znf_RING"/>
</dbReference>
<keyword evidence="1" id="KW-0862">Zinc</keyword>
<keyword evidence="5" id="KW-1185">Reference proteome</keyword>
<evidence type="ECO:0000256" key="2">
    <source>
        <dbReference type="SAM" id="MobiDB-lite"/>
    </source>
</evidence>
<comment type="caution">
    <text evidence="4">The sequence shown here is derived from an EMBL/GenBank/DDBJ whole genome shotgun (WGS) entry which is preliminary data.</text>
</comment>
<dbReference type="PANTHER" id="PTHR47530:SF4">
    <property type="entry name" value="E3 UBIQUITIN LIGASE BIG BROTHER-RELATED"/>
    <property type="match status" value="1"/>
</dbReference>
<feature type="compositionally biased region" description="Acidic residues" evidence="2">
    <location>
        <begin position="56"/>
        <end position="69"/>
    </location>
</feature>
<feature type="region of interest" description="Disordered" evidence="2">
    <location>
        <begin position="1"/>
        <end position="69"/>
    </location>
</feature>
<feature type="compositionally biased region" description="Polar residues" evidence="2">
    <location>
        <begin position="1"/>
        <end position="17"/>
    </location>
</feature>
<dbReference type="GO" id="GO:0008270">
    <property type="term" value="F:zinc ion binding"/>
    <property type="evidence" value="ECO:0007669"/>
    <property type="project" value="UniProtKB-KW"/>
</dbReference>
<reference evidence="4" key="1">
    <citation type="submission" date="2021-08" db="EMBL/GenBank/DDBJ databases">
        <title>WGS assembly of Ceratopteris richardii.</title>
        <authorList>
            <person name="Marchant D.B."/>
            <person name="Chen G."/>
            <person name="Jenkins J."/>
            <person name="Shu S."/>
            <person name="Leebens-Mack J."/>
            <person name="Grimwood J."/>
            <person name="Schmutz J."/>
            <person name="Soltis P."/>
            <person name="Soltis D."/>
            <person name="Chen Z.-H."/>
        </authorList>
    </citation>
    <scope>NUCLEOTIDE SEQUENCE</scope>
    <source>
        <strain evidence="4">Whitten #5841</strain>
        <tissue evidence="4">Leaf</tissue>
    </source>
</reference>